<dbReference type="SUPFAM" id="SSF49464">
    <property type="entry name" value="Carboxypeptidase regulatory domain-like"/>
    <property type="match status" value="1"/>
</dbReference>
<reference evidence="10 11" key="1">
    <citation type="journal article" date="2016" name="Genome Announc.">
        <title>First Complete Genome Sequence of a Subdivision 6 Acidobacterium Strain.</title>
        <authorList>
            <person name="Huang S."/>
            <person name="Vieira S."/>
            <person name="Bunk B."/>
            <person name="Riedel T."/>
            <person name="Sproer C."/>
            <person name="Overmann J."/>
        </authorList>
    </citation>
    <scope>NUCLEOTIDE SEQUENCE [LARGE SCALE GENOMIC DNA]</scope>
    <source>
        <strain evidence="11">DSM 100886 HEG_-6_39</strain>
    </source>
</reference>
<keyword evidence="4" id="KW-0812">Transmembrane</keyword>
<keyword evidence="10" id="KW-0675">Receptor</keyword>
<dbReference type="OrthoDB" id="97893at2"/>
<evidence type="ECO:0000313" key="10">
    <source>
        <dbReference type="EMBL" id="AMY08236.1"/>
    </source>
</evidence>
<dbReference type="AlphaFoldDB" id="A0A143PIK5"/>
<accession>A0A143PIK5</accession>
<evidence type="ECO:0000313" key="11">
    <source>
        <dbReference type="Proteomes" id="UP000076079"/>
    </source>
</evidence>
<reference evidence="11" key="2">
    <citation type="submission" date="2016-04" db="EMBL/GenBank/DDBJ databases">
        <title>First Complete Genome Sequence of a Subdivision 6 Acidobacterium.</title>
        <authorList>
            <person name="Huang S."/>
            <person name="Vieira S."/>
            <person name="Bunk B."/>
            <person name="Riedel T."/>
            <person name="Sproeer C."/>
            <person name="Overmann J."/>
        </authorList>
    </citation>
    <scope>NUCLEOTIDE SEQUENCE [LARGE SCALE GENOMIC DNA]</scope>
    <source>
        <strain evidence="11">DSM 100886 HEG_-6_39</strain>
    </source>
</reference>
<dbReference type="InterPro" id="IPR037066">
    <property type="entry name" value="Plug_dom_sf"/>
</dbReference>
<dbReference type="GO" id="GO:0009279">
    <property type="term" value="C:cell outer membrane"/>
    <property type="evidence" value="ECO:0007669"/>
    <property type="project" value="UniProtKB-SubCell"/>
</dbReference>
<feature type="signal peptide" evidence="7">
    <location>
        <begin position="1"/>
        <end position="22"/>
    </location>
</feature>
<dbReference type="InterPro" id="IPR057601">
    <property type="entry name" value="Oar-like_b-barrel"/>
</dbReference>
<evidence type="ECO:0000256" key="7">
    <source>
        <dbReference type="SAM" id="SignalP"/>
    </source>
</evidence>
<evidence type="ECO:0000259" key="9">
    <source>
        <dbReference type="Pfam" id="PF25183"/>
    </source>
</evidence>
<dbReference type="SUPFAM" id="SSF56935">
    <property type="entry name" value="Porins"/>
    <property type="match status" value="1"/>
</dbReference>
<evidence type="ECO:0000256" key="3">
    <source>
        <dbReference type="ARBA" id="ARBA00022452"/>
    </source>
</evidence>
<sequence length="1187" mass="132268" precursor="true">MSSAQWMGGVVCAMAMVVSATAAIAQEFRATVRGQVVDASGGSLPGAIVSVQNADTKELATAVTNDQGNYSIPFLRPGPYTVTVELEGFQKYVQSALQLEVGQTATINATLGVGDRTEEVTVTAQTVLESSNANRGDVIDNRRIAELPLQSRSPIALATLVAGVNYNAQAVYLRPFDNGALADFSMNGGANRNNEFLLDGAPNNANQDGNNIAYVPPAEAVQEFKIATNTYDAQYGRSAGGVVNMSLKSGTNSLHGVGYEFMRRKWLDSNSFLLNSRDAPKSDHYLDQYGFSVDGPVRIPGLYNGMNKTFFLFTGERYREGTPAPLFNTTPTEAMRRGDFSDYRDVNGNLITIYDPATGRNVNGTWVRDPFPGNIVPADRINPVAREIMQYYPLPNNTTAGVAPWQQNLGYADQVNRDVFWNWVAKVDHNINANNRTFFRWAENERNELRNTSPIRSGPAQDGQLPLIRANRAIVGDWVHIVGAGTVLNLRGSYTYYLELSRSDEGFGFDATQLGFPASLVDQLPQQIFPRVNMAEYVQLSRGQGENRNDIWSIQPNISLTRGRHNIRAGLDFRSTHKAGRSLGEAGMRFDFNRGFTQREFNRADVLSGSSFASFLLGAPSGGVVDNNLLPDYRWTYAAPWIQDDWRITDRWTVNAGARWDYSSPLSEEENRLNYIFDPSIANPASSRIDQSRFPGYQVQGGLTFVDVDGNPEQPWELDRNNVQIRLGTAYHLNEKTVVRGGYGRYYLNPTGQGHSQGFSIQSTLVPSLDDNRTPTYALGNPFPNGVDQPAGNSLGPLTFLGRNLSYANPEFVVPKADHFSAGVQRQLPWGMTFDVSYAASRSTQQESEFRGINEPGRDLLDRCDVTKGGSRALCDEQLPNPFYQVPGFEGTARFTSPTLSRFELSRPFPAFGTIFETQRNDGTINYHSLQFVANRRWARGLVVSGNYTFVPKFEQIGASSGWTQSAPEIGGLNAFIDPSTRELVRGPYWTHRRHRISISGVYEFPFGETRTGLMKVLLDGWSVAPMFLYQSGQPWRIPQNTEVVGDPSLDPTKDGQFIYGVQPCVGQRNASGGYTLFAYSVNYGCTEPFFLVREPYQARTAQVVDDRMRRPGYWQLDLNFAKTTQITDRIRFQLRVEAFNVFNSPMYDERDYTRDTASDDFGRINRNIQGQSNFQRVVQLGFRLVF</sequence>
<evidence type="ECO:0000256" key="2">
    <source>
        <dbReference type="ARBA" id="ARBA00022448"/>
    </source>
</evidence>
<keyword evidence="5" id="KW-0472">Membrane</keyword>
<dbReference type="PANTHER" id="PTHR30069">
    <property type="entry name" value="TONB-DEPENDENT OUTER MEMBRANE RECEPTOR"/>
    <property type="match status" value="1"/>
</dbReference>
<dbReference type="Pfam" id="PF13620">
    <property type="entry name" value="CarboxypepD_reg"/>
    <property type="match status" value="1"/>
</dbReference>
<keyword evidence="3" id="KW-1134">Transmembrane beta strand</keyword>
<dbReference type="InterPro" id="IPR012910">
    <property type="entry name" value="Plug_dom"/>
</dbReference>
<dbReference type="InterPro" id="IPR036942">
    <property type="entry name" value="Beta-barrel_TonB_sf"/>
</dbReference>
<dbReference type="Pfam" id="PF07715">
    <property type="entry name" value="Plug"/>
    <property type="match status" value="1"/>
</dbReference>
<dbReference type="STRING" id="1855912.LuPra_01429"/>
<dbReference type="Gene3D" id="2.40.170.20">
    <property type="entry name" value="TonB-dependent receptor, beta-barrel domain"/>
    <property type="match status" value="1"/>
</dbReference>
<proteinExistence type="predicted"/>
<keyword evidence="6" id="KW-0998">Cell outer membrane</keyword>
<dbReference type="Gene3D" id="2.170.130.10">
    <property type="entry name" value="TonB-dependent receptor, plug domain"/>
    <property type="match status" value="1"/>
</dbReference>
<feature type="domain" description="TonB-dependent transporter Oar-like beta-barrel" evidence="9">
    <location>
        <begin position="247"/>
        <end position="1180"/>
    </location>
</feature>
<protein>
    <submittedName>
        <fullName evidence="10">Outer membrane receptor for ferrienterochelin and colicins</fullName>
    </submittedName>
</protein>
<feature type="chain" id="PRO_5007511404" evidence="7">
    <location>
        <begin position="23"/>
        <end position="1187"/>
    </location>
</feature>
<comment type="subcellular location">
    <subcellularLocation>
        <location evidence="1">Cell outer membrane</location>
        <topology evidence="1">Multi-pass membrane protein</topology>
    </subcellularLocation>
</comment>
<dbReference type="EMBL" id="CP015136">
    <property type="protein sequence ID" value="AMY08236.1"/>
    <property type="molecule type" value="Genomic_DNA"/>
</dbReference>
<evidence type="ECO:0000259" key="8">
    <source>
        <dbReference type="Pfam" id="PF07715"/>
    </source>
</evidence>
<evidence type="ECO:0000256" key="6">
    <source>
        <dbReference type="ARBA" id="ARBA00023237"/>
    </source>
</evidence>
<dbReference type="Pfam" id="PF25183">
    <property type="entry name" value="OMP_b-brl_4"/>
    <property type="match status" value="1"/>
</dbReference>
<evidence type="ECO:0000256" key="1">
    <source>
        <dbReference type="ARBA" id="ARBA00004571"/>
    </source>
</evidence>
<dbReference type="RefSeq" id="WP_110170096.1">
    <property type="nucleotide sequence ID" value="NZ_CP015136.1"/>
</dbReference>
<dbReference type="GO" id="GO:0015344">
    <property type="term" value="F:siderophore uptake transmembrane transporter activity"/>
    <property type="evidence" value="ECO:0007669"/>
    <property type="project" value="TreeGrafter"/>
</dbReference>
<gene>
    <name evidence="10" type="ORF">LuPra_01429</name>
</gene>
<name>A0A143PIK5_LUTPR</name>
<dbReference type="GO" id="GO:0044718">
    <property type="term" value="P:siderophore transmembrane transport"/>
    <property type="evidence" value="ECO:0007669"/>
    <property type="project" value="TreeGrafter"/>
</dbReference>
<feature type="domain" description="TonB-dependent receptor plug" evidence="8">
    <location>
        <begin position="138"/>
        <end position="242"/>
    </location>
</feature>
<dbReference type="KEGG" id="abac:LuPra_01429"/>
<dbReference type="Proteomes" id="UP000076079">
    <property type="component" value="Chromosome"/>
</dbReference>
<dbReference type="PANTHER" id="PTHR30069:SF46">
    <property type="entry name" value="OAR PROTEIN"/>
    <property type="match status" value="1"/>
</dbReference>
<keyword evidence="7" id="KW-0732">Signal</keyword>
<organism evidence="10 11">
    <name type="scientific">Luteitalea pratensis</name>
    <dbReference type="NCBI Taxonomy" id="1855912"/>
    <lineage>
        <taxon>Bacteria</taxon>
        <taxon>Pseudomonadati</taxon>
        <taxon>Acidobacteriota</taxon>
        <taxon>Vicinamibacteria</taxon>
        <taxon>Vicinamibacterales</taxon>
        <taxon>Vicinamibacteraceae</taxon>
        <taxon>Luteitalea</taxon>
    </lineage>
</organism>
<keyword evidence="2" id="KW-0813">Transport</keyword>
<dbReference type="Gene3D" id="2.60.40.1120">
    <property type="entry name" value="Carboxypeptidase-like, regulatory domain"/>
    <property type="match status" value="1"/>
</dbReference>
<evidence type="ECO:0000256" key="4">
    <source>
        <dbReference type="ARBA" id="ARBA00022692"/>
    </source>
</evidence>
<keyword evidence="11" id="KW-1185">Reference proteome</keyword>
<evidence type="ECO:0000256" key="5">
    <source>
        <dbReference type="ARBA" id="ARBA00023136"/>
    </source>
</evidence>
<dbReference type="InterPro" id="IPR039426">
    <property type="entry name" value="TonB-dep_rcpt-like"/>
</dbReference>
<dbReference type="InterPro" id="IPR008969">
    <property type="entry name" value="CarboxyPept-like_regulatory"/>
</dbReference>